<feature type="domain" description="DUF8010" evidence="1">
    <location>
        <begin position="2"/>
        <end position="107"/>
    </location>
</feature>
<dbReference type="Proteomes" id="UP000481583">
    <property type="component" value="Unassembled WGS sequence"/>
</dbReference>
<accession>A0A6G4U8J5</accession>
<dbReference type="AlphaFoldDB" id="A0A6G4U8J5"/>
<dbReference type="InterPro" id="IPR058498">
    <property type="entry name" value="DUF8185"/>
</dbReference>
<dbReference type="Pfam" id="PF26035">
    <property type="entry name" value="DUF8010"/>
    <property type="match status" value="1"/>
</dbReference>
<keyword evidence="4" id="KW-1185">Reference proteome</keyword>
<dbReference type="InterPro" id="IPR058323">
    <property type="entry name" value="DUF8010"/>
</dbReference>
<dbReference type="RefSeq" id="WP_165241588.1">
    <property type="nucleotide sequence ID" value="NZ_JAAKZV010000177.1"/>
</dbReference>
<evidence type="ECO:0000259" key="2">
    <source>
        <dbReference type="Pfam" id="PF26572"/>
    </source>
</evidence>
<evidence type="ECO:0000313" key="3">
    <source>
        <dbReference type="EMBL" id="NGN68026.1"/>
    </source>
</evidence>
<evidence type="ECO:0000259" key="1">
    <source>
        <dbReference type="Pfam" id="PF26035"/>
    </source>
</evidence>
<comment type="caution">
    <text evidence="3">The sequence shown here is derived from an EMBL/GenBank/DDBJ whole genome shotgun (WGS) entry which is preliminary data.</text>
</comment>
<dbReference type="Pfam" id="PF26572">
    <property type="entry name" value="DUF8185"/>
    <property type="match status" value="1"/>
</dbReference>
<protein>
    <submittedName>
        <fullName evidence="3">Uncharacterized protein</fullName>
    </submittedName>
</protein>
<evidence type="ECO:0000313" key="4">
    <source>
        <dbReference type="Proteomes" id="UP000481583"/>
    </source>
</evidence>
<sequence length="224" mass="23034">MTTRLRFADAREAAGVAAFLGRLLRYDRAAAVRLQGAGGALAIFGKAPALDVVVVRTASAAAEGVGPLDVTVSAGELADAIDGATPAEDGGLDVPVPAAVTGPPWAGLLPPRTGWQPLTGLPEPDALRGAVAAGVKEFKAKVEALPEDKRTRSELDRIGADIWGRRLGGTELPLRAAHAAQVFGLLRGPAHLVAAGNWLRLRTPYGSIALRRTGGLPGLGVTPR</sequence>
<feature type="domain" description="DUF8185" evidence="2">
    <location>
        <begin position="110"/>
        <end position="214"/>
    </location>
</feature>
<proteinExistence type="predicted"/>
<dbReference type="EMBL" id="JAAKZV010000177">
    <property type="protein sequence ID" value="NGN68026.1"/>
    <property type="molecule type" value="Genomic_DNA"/>
</dbReference>
<reference evidence="3 4" key="1">
    <citation type="submission" date="2020-02" db="EMBL/GenBank/DDBJ databases">
        <title>Whole-genome analyses of novel actinobacteria.</title>
        <authorList>
            <person name="Sahin N."/>
        </authorList>
    </citation>
    <scope>NUCLEOTIDE SEQUENCE [LARGE SCALE GENOMIC DNA]</scope>
    <source>
        <strain evidence="3 4">A7024</strain>
    </source>
</reference>
<name>A0A6G4U8J5_9ACTN</name>
<gene>
    <name evidence="3" type="ORF">G5C51_29515</name>
</gene>
<organism evidence="3 4">
    <name type="scientific">Streptomyces coryli</name>
    <dbReference type="NCBI Taxonomy" id="1128680"/>
    <lineage>
        <taxon>Bacteria</taxon>
        <taxon>Bacillati</taxon>
        <taxon>Actinomycetota</taxon>
        <taxon>Actinomycetes</taxon>
        <taxon>Kitasatosporales</taxon>
        <taxon>Streptomycetaceae</taxon>
        <taxon>Streptomyces</taxon>
    </lineage>
</organism>